<gene>
    <name evidence="2" type="ORF">HNR36_002164</name>
</gene>
<keyword evidence="3" id="KW-1185">Reference proteome</keyword>
<keyword evidence="1" id="KW-1133">Transmembrane helix</keyword>
<dbReference type="AlphaFoldDB" id="A0A840PYP4"/>
<dbReference type="RefSeq" id="WP_221302140.1">
    <property type="nucleotide sequence ID" value="NZ_JAAXPW010000029.1"/>
</dbReference>
<accession>A0A840PYP4</accession>
<dbReference type="Proteomes" id="UP000557217">
    <property type="component" value="Unassembled WGS sequence"/>
</dbReference>
<protein>
    <submittedName>
        <fullName evidence="2">Uncharacterized protein</fullName>
    </submittedName>
</protein>
<keyword evidence="1" id="KW-0812">Transmembrane</keyword>
<feature type="transmembrane region" description="Helical" evidence="1">
    <location>
        <begin position="12"/>
        <end position="35"/>
    </location>
</feature>
<evidence type="ECO:0000313" key="2">
    <source>
        <dbReference type="EMBL" id="MBB5149772.1"/>
    </source>
</evidence>
<feature type="transmembrane region" description="Helical" evidence="1">
    <location>
        <begin position="41"/>
        <end position="61"/>
    </location>
</feature>
<keyword evidence="1" id="KW-0472">Membrane</keyword>
<comment type="caution">
    <text evidence="2">The sequence shown here is derived from an EMBL/GenBank/DDBJ whole genome shotgun (WGS) entry which is preliminary data.</text>
</comment>
<dbReference type="EMBL" id="JACHGZ010000028">
    <property type="protein sequence ID" value="MBB5149772.1"/>
    <property type="molecule type" value="Genomic_DNA"/>
</dbReference>
<evidence type="ECO:0000313" key="3">
    <source>
        <dbReference type="Proteomes" id="UP000557217"/>
    </source>
</evidence>
<organism evidence="2 3">
    <name type="scientific">Ureibacillus thermosphaericus</name>
    <dbReference type="NCBI Taxonomy" id="51173"/>
    <lineage>
        <taxon>Bacteria</taxon>
        <taxon>Bacillati</taxon>
        <taxon>Bacillota</taxon>
        <taxon>Bacilli</taxon>
        <taxon>Bacillales</taxon>
        <taxon>Caryophanaceae</taxon>
        <taxon>Ureibacillus</taxon>
    </lineage>
</organism>
<reference evidence="2 3" key="1">
    <citation type="submission" date="2020-08" db="EMBL/GenBank/DDBJ databases">
        <title>Genomic Encyclopedia of Type Strains, Phase IV (KMG-IV): sequencing the most valuable type-strain genomes for metagenomic binning, comparative biology and taxonomic classification.</title>
        <authorList>
            <person name="Goeker M."/>
        </authorList>
    </citation>
    <scope>NUCLEOTIDE SEQUENCE [LARGE SCALE GENOMIC DNA]</scope>
    <source>
        <strain evidence="2 3">DSM 10633</strain>
    </source>
</reference>
<feature type="transmembrane region" description="Helical" evidence="1">
    <location>
        <begin position="73"/>
        <end position="93"/>
    </location>
</feature>
<sequence length="218" mass="24570">MNNNGASKWKKFIENVKVIVILELIIMGIACFISIGGEEGSVNGVITTIFLIHLFFGMYYIMLTFSKSGFGEAMKSILIQGGLLIGMLMMIALTNESSDHTVIDSYSLNFLKNNAIEVDYDKLYHIAFERYGSQRNQLVKFSGKVFLLDGSDYILIDMSPEPYKNQVVYVKRKEQDHMVSINDQVEIYGKVLGTASVAKHLDKQLNVPVIESYSLTLR</sequence>
<proteinExistence type="predicted"/>
<name>A0A840PYP4_URETH</name>
<evidence type="ECO:0000256" key="1">
    <source>
        <dbReference type="SAM" id="Phobius"/>
    </source>
</evidence>